<proteinExistence type="predicted"/>
<dbReference type="STRING" id="1089305.SAMN05444148_0769"/>
<dbReference type="AlphaFoldDB" id="A0A1M5M0G4"/>
<reference evidence="3" key="1">
    <citation type="submission" date="2016-11" db="EMBL/GenBank/DDBJ databases">
        <authorList>
            <person name="Varghese N."/>
            <person name="Submissions S."/>
        </authorList>
    </citation>
    <scope>NUCLEOTIDE SEQUENCE [LARGE SCALE GENOMIC DNA]</scope>
    <source>
        <strain evidence="3">DSM 25330</strain>
    </source>
</reference>
<evidence type="ECO:0000313" key="3">
    <source>
        <dbReference type="Proteomes" id="UP000184522"/>
    </source>
</evidence>
<evidence type="ECO:0000313" key="2">
    <source>
        <dbReference type="EMBL" id="SHG70726.1"/>
    </source>
</evidence>
<dbReference type="PROSITE" id="PS51257">
    <property type="entry name" value="PROKAR_LIPOPROTEIN"/>
    <property type="match status" value="1"/>
</dbReference>
<dbReference type="Pfam" id="PF25593">
    <property type="entry name" value="GldD_lipo"/>
    <property type="match status" value="1"/>
</dbReference>
<evidence type="ECO:0000256" key="1">
    <source>
        <dbReference type="SAM" id="Coils"/>
    </source>
</evidence>
<dbReference type="Proteomes" id="UP000184522">
    <property type="component" value="Unassembled WGS sequence"/>
</dbReference>
<sequence>MKKILIPIFSLFLTGCGNDTLPKPKAFLRLDYEKPSYKRVDIPVPFAFEKNEAAKPISKIKRSENGNSISVDIEYPKLKGTVYLTYKKVTENNLRDLLRDAQNLTQKHTQKADEINSTVFENQEKNVYGMFYEVGGNAASQSQFYATDSTNHFLSGSLYFYAKPNYDSIYPAAIYLRNDIKRVMESLEWRTED</sequence>
<name>A0A1M5M0G4_9FLAO</name>
<dbReference type="NCBIfam" id="TIGR03512">
    <property type="entry name" value="GldD_lipo"/>
    <property type="match status" value="1"/>
</dbReference>
<feature type="coiled-coil region" evidence="1">
    <location>
        <begin position="87"/>
        <end position="114"/>
    </location>
</feature>
<dbReference type="RefSeq" id="WP_073083328.1">
    <property type="nucleotide sequence ID" value="NZ_FQWS01000001.1"/>
</dbReference>
<accession>A0A1M5M0G4</accession>
<protein>
    <submittedName>
        <fullName evidence="2">Protein involved in gliding motility GldD</fullName>
    </submittedName>
</protein>
<organism evidence="2 3">
    <name type="scientific">Winogradskyella jejuensis</name>
    <dbReference type="NCBI Taxonomy" id="1089305"/>
    <lineage>
        <taxon>Bacteria</taxon>
        <taxon>Pseudomonadati</taxon>
        <taxon>Bacteroidota</taxon>
        <taxon>Flavobacteriia</taxon>
        <taxon>Flavobacteriales</taxon>
        <taxon>Flavobacteriaceae</taxon>
        <taxon>Winogradskyella</taxon>
    </lineage>
</organism>
<gene>
    <name evidence="2" type="ORF">SAMN05444148_0769</name>
</gene>
<dbReference type="EMBL" id="FQWS01000001">
    <property type="protein sequence ID" value="SHG70726.1"/>
    <property type="molecule type" value="Genomic_DNA"/>
</dbReference>
<dbReference type="InterPro" id="IPR019850">
    <property type="entry name" value="GldD-like"/>
</dbReference>
<keyword evidence="3" id="KW-1185">Reference proteome</keyword>
<dbReference type="OrthoDB" id="679501at2"/>
<keyword evidence="1" id="KW-0175">Coiled coil</keyword>